<dbReference type="Proteomes" id="UP000288805">
    <property type="component" value="Unassembled WGS sequence"/>
</dbReference>
<comment type="caution">
    <text evidence="1">The sequence shown here is derived from an EMBL/GenBank/DDBJ whole genome shotgun (WGS) entry which is preliminary data.</text>
</comment>
<accession>A0A438E2J6</accession>
<dbReference type="GO" id="GO:0016603">
    <property type="term" value="F:glutaminyl-peptide cyclotransferase activity"/>
    <property type="evidence" value="ECO:0007669"/>
    <property type="project" value="InterPro"/>
</dbReference>
<gene>
    <name evidence="1" type="primary">QCT_0</name>
    <name evidence="1" type="ORF">CK203_081602</name>
</gene>
<evidence type="ECO:0000313" key="2">
    <source>
        <dbReference type="Proteomes" id="UP000288805"/>
    </source>
</evidence>
<reference evidence="1 2" key="1">
    <citation type="journal article" date="2018" name="PLoS Genet.">
        <title>Population sequencing reveals clonal diversity and ancestral inbreeding in the grapevine cultivar Chardonnay.</title>
        <authorList>
            <person name="Roach M.J."/>
            <person name="Johnson D.L."/>
            <person name="Bohlmann J."/>
            <person name="van Vuuren H.J."/>
            <person name="Jones S.J."/>
            <person name="Pretorius I.S."/>
            <person name="Schmidt S.A."/>
            <person name="Borneman A.R."/>
        </authorList>
    </citation>
    <scope>NUCLEOTIDE SEQUENCE [LARGE SCALE GENOMIC DNA]</scope>
    <source>
        <strain evidence="2">cv. Chardonnay</strain>
        <tissue evidence="1">Leaf</tissue>
    </source>
</reference>
<keyword evidence="1" id="KW-0808">Transferase</keyword>
<dbReference type="PANTHER" id="PTHR31270:SF1">
    <property type="entry name" value="GLUTAMINYL-PEPTIDE CYCLOTRANSFERASE"/>
    <property type="match status" value="1"/>
</dbReference>
<dbReference type="Pfam" id="PF05096">
    <property type="entry name" value="Glu_cyclase_2"/>
    <property type="match status" value="1"/>
</dbReference>
<protein>
    <submittedName>
        <fullName evidence="1">Glutaminyl-peptide cyclotransferase</fullName>
    </submittedName>
</protein>
<dbReference type="EMBL" id="QGNW01001422">
    <property type="protein sequence ID" value="RVW41945.1"/>
    <property type="molecule type" value="Genomic_DNA"/>
</dbReference>
<proteinExistence type="predicted"/>
<dbReference type="InterPro" id="IPR007788">
    <property type="entry name" value="QCT"/>
</dbReference>
<organism evidence="1 2">
    <name type="scientific">Vitis vinifera</name>
    <name type="common">Grape</name>
    <dbReference type="NCBI Taxonomy" id="29760"/>
    <lineage>
        <taxon>Eukaryota</taxon>
        <taxon>Viridiplantae</taxon>
        <taxon>Streptophyta</taxon>
        <taxon>Embryophyta</taxon>
        <taxon>Tracheophyta</taxon>
        <taxon>Spermatophyta</taxon>
        <taxon>Magnoliopsida</taxon>
        <taxon>eudicotyledons</taxon>
        <taxon>Gunneridae</taxon>
        <taxon>Pentapetalae</taxon>
        <taxon>rosids</taxon>
        <taxon>Vitales</taxon>
        <taxon>Vitaceae</taxon>
        <taxon>Viteae</taxon>
        <taxon>Vitis</taxon>
    </lineage>
</organism>
<evidence type="ECO:0000313" key="1">
    <source>
        <dbReference type="EMBL" id="RVW41945.1"/>
    </source>
</evidence>
<sequence length="305" mass="35078">MFAVLQPDFAVDFTVLQFFYAVDFGLCLADFSQFCSLIPKYLTFDLFLSLPILILIISVISSESGSSYWEGRDQPLSWFSMLSLLVEALQKMDDSYFGEGLTLLGERSKFTVDSNILILCVFCRLFQVTWLKKTGFIYDRNDLSKFETFTNHMRDGWGLATNGEVLFGSDGTSILYQIDPQSMKVIGEHVVKYKGHEVHNLNELEFVDGEIWANVWQTDCIARISHEDGTVRGWILLNNLREGLLAAGRRDIDVLNGIAWDSEKNRLFVTGKLWPKLYEIKVHPMKRRFQDGVIEQLCLRMPFFT</sequence>
<dbReference type="AlphaFoldDB" id="A0A438E2J6"/>
<dbReference type="SUPFAM" id="SSF63825">
    <property type="entry name" value="YWTD domain"/>
    <property type="match status" value="1"/>
</dbReference>
<name>A0A438E2J6_VITVI</name>
<dbReference type="PANTHER" id="PTHR31270">
    <property type="entry name" value="GLUTAMINYL-PEPTIDE CYCLOTRANSFERASE"/>
    <property type="match status" value="1"/>
</dbReference>